<accession>A0A1B8HBI3</accession>
<keyword evidence="1" id="KW-0812">Transmembrane</keyword>
<evidence type="ECO:0000313" key="2">
    <source>
        <dbReference type="EMBL" id="OBU06433.1"/>
    </source>
</evidence>
<dbReference type="GeneID" id="79719026"/>
<reference evidence="2 3" key="1">
    <citation type="submission" date="2016-06" db="EMBL/GenBank/DDBJ databases">
        <authorList>
            <person name="Kjaerup R.B."/>
            <person name="Dalgaard T.S."/>
            <person name="Juul-Madsen H.R."/>
        </authorList>
    </citation>
    <scope>NUCLEOTIDE SEQUENCE [LARGE SCALE GENOMIC DNA]</scope>
    <source>
        <strain evidence="2 3">GCSL-Mp3</strain>
    </source>
</reference>
<keyword evidence="1" id="KW-1133">Transmembrane helix</keyword>
<sequence length="198" mass="22384">MKIDKMDIQLYLQRQSNSRMLKVTVFIENTLMPTVLTPMLVFVVFYAALFAWRFLVGFHDPELLHIIDLAGYYALGCVCVLVLIGLFFRGYLPKIKAQLTVHEIEMQYKAAEETYTRLNYAPEDERPAIDYLNAVVMSGVPMNGAHTRTVDTMLALAQKASADKDALLKVKQELSALTDSIAKTSLTAEHIQNDNHIE</sequence>
<feature type="transmembrane region" description="Helical" evidence="1">
    <location>
        <begin position="21"/>
        <end position="49"/>
    </location>
</feature>
<name>A0A1B8HBI3_9GAMM</name>
<dbReference type="AlphaFoldDB" id="A0A1B8HBI3"/>
<organism evidence="2 3">
    <name type="scientific">Morganella psychrotolerans</name>
    <dbReference type="NCBI Taxonomy" id="368603"/>
    <lineage>
        <taxon>Bacteria</taxon>
        <taxon>Pseudomonadati</taxon>
        <taxon>Pseudomonadota</taxon>
        <taxon>Gammaproteobacteria</taxon>
        <taxon>Enterobacterales</taxon>
        <taxon>Morganellaceae</taxon>
        <taxon>Morganella</taxon>
    </lineage>
</organism>
<feature type="transmembrane region" description="Helical" evidence="1">
    <location>
        <begin position="69"/>
        <end position="88"/>
    </location>
</feature>
<evidence type="ECO:0000313" key="3">
    <source>
        <dbReference type="Proteomes" id="UP000092247"/>
    </source>
</evidence>
<comment type="caution">
    <text evidence="2">The sequence shown here is derived from an EMBL/GenBank/DDBJ whole genome shotgun (WGS) entry which is preliminary data.</text>
</comment>
<protein>
    <submittedName>
        <fullName evidence="2">Uncharacterized protein</fullName>
    </submittedName>
</protein>
<evidence type="ECO:0000256" key="1">
    <source>
        <dbReference type="SAM" id="Phobius"/>
    </source>
</evidence>
<proteinExistence type="predicted"/>
<keyword evidence="1" id="KW-0472">Membrane</keyword>
<gene>
    <name evidence="2" type="ORF">AYY17_20685</name>
</gene>
<dbReference type="RefSeq" id="WP_067423966.1">
    <property type="nucleotide sequence ID" value="NZ_LZEX01000022.1"/>
</dbReference>
<dbReference type="Proteomes" id="UP000092247">
    <property type="component" value="Unassembled WGS sequence"/>
</dbReference>
<dbReference type="EMBL" id="LZEX01000022">
    <property type="protein sequence ID" value="OBU06433.1"/>
    <property type="molecule type" value="Genomic_DNA"/>
</dbReference>